<dbReference type="KEGG" id="psuw:WQ53_09775"/>
<dbReference type="Gene3D" id="2.40.37.20">
    <property type="entry name" value="D-serine dehydratase-like domain"/>
    <property type="match status" value="1"/>
</dbReference>
<sequence length="426" mass="46289">MPLTHNDNLFQSSATRLIGKGLGAGAAGSEPLEADAAGWRILEGEVSLPVAVLRDSALQHNLAWMRRFMDAYGVELAPHGKTTMSPELFAMQLDAGAWGITLATAPQVRDAYRHGLRRVLVANQLVDRANMAIVSGLLADPDFEFCCLVDSAANAQALGAFFAAQGRRLRLLLEIGVAGGRTGVRDEAQVREVVDAIAQWPQSLALVGVETYEGVLKDEAGIRALLRRTLATLQALRVEGAFAEPRALLSGAGSAWYDVVAEEFAEVARDPGVRVLLRPGCYLTHDAGAYREADARIHASNPVARQLAEGLRPALQLWACVQSRPEPGRAIVGLGKRDAAFDAGLPLPVLRYREGDAAPQPAPAHWRLAAIMDQHAFLELADDDDLRVGDLLCFDICHPCLTFDKWRHLLRVDDAWRVTGVVRTYF</sequence>
<dbReference type="PANTHER" id="PTHR28004">
    <property type="entry name" value="ZGC:162816-RELATED"/>
    <property type="match status" value="1"/>
</dbReference>
<dbReference type="InterPro" id="IPR026956">
    <property type="entry name" value="D-ser_dehydrat-like_dom"/>
</dbReference>
<accession>A0A0E3Z408</accession>
<dbReference type="InterPro" id="IPR051466">
    <property type="entry name" value="D-amino_acid_metab_enzyme"/>
</dbReference>
<dbReference type="PATRIC" id="fig|314722.6.peg.2098"/>
<reference evidence="4 5" key="1">
    <citation type="journal article" date="2015" name="Genome Announc.">
        <title>Complete Genome Sequence of Pseudoxanthomonas suwonensis Strain J1, a Cellulose-Degrading Bacterium Isolated from Leaf- and Wood-Enriched Soil.</title>
        <authorList>
            <person name="Hou L."/>
            <person name="Jiang J."/>
            <person name="Xu Z."/>
            <person name="Zhou Y."/>
            <person name="Leung F.C."/>
        </authorList>
    </citation>
    <scope>NUCLEOTIDE SEQUENCE [LARGE SCALE GENOMIC DNA]</scope>
    <source>
        <strain evidence="4 5">J1</strain>
    </source>
</reference>
<dbReference type="Gene3D" id="3.20.20.10">
    <property type="entry name" value="Alanine racemase"/>
    <property type="match status" value="1"/>
</dbReference>
<dbReference type="Pfam" id="PF14031">
    <property type="entry name" value="D-ser_dehydrat"/>
    <property type="match status" value="1"/>
</dbReference>
<dbReference type="SMART" id="SM01119">
    <property type="entry name" value="D-ser_dehydrat"/>
    <property type="match status" value="1"/>
</dbReference>
<proteinExistence type="inferred from homology"/>
<dbReference type="InterPro" id="IPR029066">
    <property type="entry name" value="PLP-binding_barrel"/>
</dbReference>
<evidence type="ECO:0000256" key="1">
    <source>
        <dbReference type="ARBA" id="ARBA00005323"/>
    </source>
</evidence>
<protein>
    <submittedName>
        <fullName evidence="4">Amino acid deaminase</fullName>
    </submittedName>
</protein>
<name>A0A0E3Z408_9GAMM</name>
<dbReference type="PANTHER" id="PTHR28004:SF8">
    <property type="entry name" value="D-SERINE DEAMINASE"/>
    <property type="match status" value="1"/>
</dbReference>
<comment type="similarity">
    <text evidence="1">Belongs to the DSD1 family.</text>
</comment>
<evidence type="ECO:0000313" key="5">
    <source>
        <dbReference type="Proteomes" id="UP000033067"/>
    </source>
</evidence>
<dbReference type="Proteomes" id="UP000033067">
    <property type="component" value="Chromosome"/>
</dbReference>
<dbReference type="RefSeq" id="WP_052631979.1">
    <property type="nucleotide sequence ID" value="NZ_CP011144.1"/>
</dbReference>
<organism evidence="4 5">
    <name type="scientific">Pseudoxanthomonas suwonensis</name>
    <dbReference type="NCBI Taxonomy" id="314722"/>
    <lineage>
        <taxon>Bacteria</taxon>
        <taxon>Pseudomonadati</taxon>
        <taxon>Pseudomonadota</taxon>
        <taxon>Gammaproteobacteria</taxon>
        <taxon>Lysobacterales</taxon>
        <taxon>Lysobacteraceae</taxon>
        <taxon>Pseudoxanthomonas</taxon>
    </lineage>
</organism>
<gene>
    <name evidence="4" type="ORF">WQ53_09775</name>
</gene>
<evidence type="ECO:0000256" key="2">
    <source>
        <dbReference type="ARBA" id="ARBA00023239"/>
    </source>
</evidence>
<dbReference type="GO" id="GO:0016829">
    <property type="term" value="F:lyase activity"/>
    <property type="evidence" value="ECO:0007669"/>
    <property type="project" value="UniProtKB-KW"/>
</dbReference>
<dbReference type="SUPFAM" id="SSF51419">
    <property type="entry name" value="PLP-binding barrel"/>
    <property type="match status" value="1"/>
</dbReference>
<evidence type="ECO:0000259" key="3">
    <source>
        <dbReference type="SMART" id="SM01119"/>
    </source>
</evidence>
<dbReference type="InterPro" id="IPR001608">
    <property type="entry name" value="Ala_racemase_N"/>
</dbReference>
<keyword evidence="2" id="KW-0456">Lyase</keyword>
<feature type="domain" description="D-serine dehydratase-like" evidence="3">
    <location>
        <begin position="314"/>
        <end position="413"/>
    </location>
</feature>
<evidence type="ECO:0000313" key="4">
    <source>
        <dbReference type="EMBL" id="AKC86992.1"/>
    </source>
</evidence>
<dbReference type="OrthoDB" id="9811417at2"/>
<dbReference type="AlphaFoldDB" id="A0A0E3Z408"/>
<keyword evidence="5" id="KW-1185">Reference proteome</keyword>
<dbReference type="CDD" id="cd06818">
    <property type="entry name" value="PLPDE_III_cryptic_DSD"/>
    <property type="match status" value="1"/>
</dbReference>
<dbReference type="InterPro" id="IPR042208">
    <property type="entry name" value="D-ser_dehydrat-like_sf"/>
</dbReference>
<dbReference type="Pfam" id="PF01168">
    <property type="entry name" value="Ala_racemase_N"/>
    <property type="match status" value="1"/>
</dbReference>
<dbReference type="EMBL" id="CP011144">
    <property type="protein sequence ID" value="AKC86992.1"/>
    <property type="molecule type" value="Genomic_DNA"/>
</dbReference>